<dbReference type="EMBL" id="JAAVJC010000115">
    <property type="protein sequence ID" value="NJQ16048.1"/>
    <property type="molecule type" value="Genomic_DNA"/>
</dbReference>
<evidence type="ECO:0000259" key="1">
    <source>
        <dbReference type="Pfam" id="PF20148"/>
    </source>
</evidence>
<feature type="domain" description="DUF6531" evidence="1">
    <location>
        <begin position="61"/>
        <end position="133"/>
    </location>
</feature>
<dbReference type="Pfam" id="PF20148">
    <property type="entry name" value="DUF6531"/>
    <property type="match status" value="1"/>
</dbReference>
<evidence type="ECO:0000313" key="2">
    <source>
        <dbReference type="EMBL" id="NJQ16048.1"/>
    </source>
</evidence>
<gene>
    <name evidence="2" type="ORF">HCN52_14100</name>
</gene>
<dbReference type="InterPro" id="IPR045351">
    <property type="entry name" value="DUF6531"/>
</dbReference>
<dbReference type="Proteomes" id="UP000727056">
    <property type="component" value="Unassembled WGS sequence"/>
</dbReference>
<name>A0ABX1CDR1_9ACTN</name>
<sequence>MEFAPVLWMIDDGSGDVDPGPAGGTVLHHYIVPAVDAAAVCTPACASTGGFSQVTNVRGADVNTATGAFSSVAYDGGVSAAGEGFSLDRVYSSGDEREGALGPGWRLPWETALEALEDGAVVLHQEAGGQVRFSPGRDDLFTAPTGVRSELRKTGDGYELDHPGASFLAL</sequence>
<organism evidence="2 3">
    <name type="scientific">Streptomyces bohaiensis</name>
    <dbReference type="NCBI Taxonomy" id="1431344"/>
    <lineage>
        <taxon>Bacteria</taxon>
        <taxon>Bacillati</taxon>
        <taxon>Actinomycetota</taxon>
        <taxon>Actinomycetes</taxon>
        <taxon>Kitasatosporales</taxon>
        <taxon>Streptomycetaceae</taxon>
        <taxon>Streptomyces</taxon>
    </lineage>
</organism>
<protein>
    <recommendedName>
        <fullName evidence="1">DUF6531 domain-containing protein</fullName>
    </recommendedName>
</protein>
<proteinExistence type="predicted"/>
<comment type="caution">
    <text evidence="2">The sequence shown here is derived from an EMBL/GenBank/DDBJ whole genome shotgun (WGS) entry which is preliminary data.</text>
</comment>
<accession>A0ABX1CDR1</accession>
<reference evidence="2 3" key="1">
    <citation type="submission" date="2020-03" db="EMBL/GenBank/DDBJ databases">
        <title>Draft genome of Streptomyces sp. ventii, isolated from the Axial Seamount in the Pacific Ocean, and resequencing of the two type strains Streptomyces lonarensis strain NCL 716 and Streptomyces bohaiensis strain 11A07.</title>
        <authorList>
            <person name="Loughran R.M."/>
            <person name="Pfannmuller K.M."/>
            <person name="Wasson B.J."/>
            <person name="Deadmond M.C."/>
            <person name="Paddock B.E."/>
            <person name="Koyack M.J."/>
            <person name="Gallegos D.A."/>
            <person name="Mitchell E.A."/>
            <person name="Ushijima B."/>
            <person name="Saw J.H."/>
            <person name="Mcphail K.L."/>
            <person name="Videau P."/>
        </authorList>
    </citation>
    <scope>NUCLEOTIDE SEQUENCE [LARGE SCALE GENOMIC DNA]</scope>
    <source>
        <strain evidence="2 3">11A07</strain>
    </source>
</reference>
<evidence type="ECO:0000313" key="3">
    <source>
        <dbReference type="Proteomes" id="UP000727056"/>
    </source>
</evidence>
<keyword evidence="3" id="KW-1185">Reference proteome</keyword>